<organism evidence="6 7">
    <name type="scientific">Candidatus Pseudoramibacter fermentans</name>
    <dbReference type="NCBI Taxonomy" id="2594427"/>
    <lineage>
        <taxon>Bacteria</taxon>
        <taxon>Bacillati</taxon>
        <taxon>Bacillota</taxon>
        <taxon>Clostridia</taxon>
        <taxon>Eubacteriales</taxon>
        <taxon>Eubacteriaceae</taxon>
        <taxon>Pseudoramibacter</taxon>
    </lineage>
</organism>
<gene>
    <name evidence="6" type="ORF">FRC53_04095</name>
</gene>
<evidence type="ECO:0000256" key="2">
    <source>
        <dbReference type="ARBA" id="ARBA00023015"/>
    </source>
</evidence>
<evidence type="ECO:0000313" key="6">
    <source>
        <dbReference type="EMBL" id="MQM72600.1"/>
    </source>
</evidence>
<evidence type="ECO:0000256" key="4">
    <source>
        <dbReference type="ARBA" id="ARBA00023163"/>
    </source>
</evidence>
<evidence type="ECO:0000256" key="3">
    <source>
        <dbReference type="ARBA" id="ARBA00023125"/>
    </source>
</evidence>
<feature type="domain" description="HTH lysR-type" evidence="5">
    <location>
        <begin position="1"/>
        <end position="58"/>
    </location>
</feature>
<sequence>MDIRQLQYFTAVVENGTISEAARKLHISQPPLSTQIKALESECGVTLFERGARHIALTEAGRLLYRRAVQILEMEKAAEAEMQNLRTGKQGSIRIGLISSCASKELFNGIQTFHQHYPGVVFDVMESNTFDLLAQLDNSRIELAVIRTPYHRQDLEALTLRKDPFAAVATSALFANHLKACSQIKIEDLRDCPLILYRRWENAIRQVFQQTQIVPNIVCINDDARTSLQWAASGIGVALVPLSIATSFSDLKAAPLETPALDSELRLVRRKNAPISQNAYHFFELFEAQNKKRS</sequence>
<dbReference type="PROSITE" id="PS50931">
    <property type="entry name" value="HTH_LYSR"/>
    <property type="match status" value="1"/>
</dbReference>
<dbReference type="GO" id="GO:0003700">
    <property type="term" value="F:DNA-binding transcription factor activity"/>
    <property type="evidence" value="ECO:0007669"/>
    <property type="project" value="InterPro"/>
</dbReference>
<keyword evidence="7" id="KW-1185">Reference proteome</keyword>
<dbReference type="SUPFAM" id="SSF46785">
    <property type="entry name" value="Winged helix' DNA-binding domain"/>
    <property type="match status" value="1"/>
</dbReference>
<comment type="similarity">
    <text evidence="1">Belongs to the LysR transcriptional regulatory family.</text>
</comment>
<dbReference type="GO" id="GO:0005829">
    <property type="term" value="C:cytosol"/>
    <property type="evidence" value="ECO:0007669"/>
    <property type="project" value="TreeGrafter"/>
</dbReference>
<dbReference type="InterPro" id="IPR036390">
    <property type="entry name" value="WH_DNA-bd_sf"/>
</dbReference>
<keyword evidence="4" id="KW-0804">Transcription</keyword>
<evidence type="ECO:0000259" key="5">
    <source>
        <dbReference type="PROSITE" id="PS50931"/>
    </source>
</evidence>
<dbReference type="GO" id="GO:0003677">
    <property type="term" value="F:DNA binding"/>
    <property type="evidence" value="ECO:0007669"/>
    <property type="project" value="UniProtKB-KW"/>
</dbReference>
<evidence type="ECO:0000256" key="1">
    <source>
        <dbReference type="ARBA" id="ARBA00009437"/>
    </source>
</evidence>
<proteinExistence type="inferred from homology"/>
<dbReference type="Gene3D" id="1.10.10.10">
    <property type="entry name" value="Winged helix-like DNA-binding domain superfamily/Winged helix DNA-binding domain"/>
    <property type="match status" value="1"/>
</dbReference>
<protein>
    <submittedName>
        <fullName evidence="6">LysR family transcriptional regulator</fullName>
    </submittedName>
</protein>
<dbReference type="Pfam" id="PF03466">
    <property type="entry name" value="LysR_substrate"/>
    <property type="match status" value="1"/>
</dbReference>
<accession>A0A6L5GRY1</accession>
<dbReference type="Pfam" id="PF00126">
    <property type="entry name" value="HTH_1"/>
    <property type="match status" value="1"/>
</dbReference>
<dbReference type="InterPro" id="IPR050950">
    <property type="entry name" value="HTH-type_LysR_regulators"/>
</dbReference>
<dbReference type="InterPro" id="IPR000847">
    <property type="entry name" value="LysR_HTH_N"/>
</dbReference>
<keyword evidence="2" id="KW-0805">Transcription regulation</keyword>
<reference evidence="6" key="1">
    <citation type="journal article" date="2020" name="Appl. Environ. Microbiol.">
        <title>Medium-Chain Fatty Acid Synthesis by 'Candidatus Weimeria bifida' gen. nov., sp. nov., and 'Candidatus Pseudoramibacter fermentans' sp. nov.</title>
        <authorList>
            <person name="Scarborough M.J."/>
            <person name="Myers K.S."/>
            <person name="Donohue T.J."/>
            <person name="Noguera D.R."/>
        </authorList>
    </citation>
    <scope>NUCLEOTIDE SEQUENCE</scope>
    <source>
        <strain evidence="6">EUB1.1</strain>
    </source>
</reference>
<keyword evidence="3" id="KW-0238">DNA-binding</keyword>
<dbReference type="Gene3D" id="3.40.190.290">
    <property type="match status" value="1"/>
</dbReference>
<dbReference type="Proteomes" id="UP000473648">
    <property type="component" value="Unassembled WGS sequence"/>
</dbReference>
<dbReference type="PRINTS" id="PR00039">
    <property type="entry name" value="HTHLYSR"/>
</dbReference>
<dbReference type="FunFam" id="1.10.10.10:FF:000001">
    <property type="entry name" value="LysR family transcriptional regulator"/>
    <property type="match status" value="1"/>
</dbReference>
<name>A0A6L5GRY1_9FIRM</name>
<dbReference type="InterPro" id="IPR036388">
    <property type="entry name" value="WH-like_DNA-bd_sf"/>
</dbReference>
<dbReference type="CDD" id="cd05466">
    <property type="entry name" value="PBP2_LTTR_substrate"/>
    <property type="match status" value="1"/>
</dbReference>
<evidence type="ECO:0000313" key="7">
    <source>
        <dbReference type="Proteomes" id="UP000473648"/>
    </source>
</evidence>
<dbReference type="PANTHER" id="PTHR30419">
    <property type="entry name" value="HTH-TYPE TRANSCRIPTIONAL REGULATOR YBHD"/>
    <property type="match status" value="1"/>
</dbReference>
<dbReference type="PANTHER" id="PTHR30419:SF28">
    <property type="entry name" value="HTH-TYPE TRANSCRIPTIONAL REGULATOR BSDA"/>
    <property type="match status" value="1"/>
</dbReference>
<dbReference type="EMBL" id="VOGB01000004">
    <property type="protein sequence ID" value="MQM72600.1"/>
    <property type="molecule type" value="Genomic_DNA"/>
</dbReference>
<dbReference type="SUPFAM" id="SSF53850">
    <property type="entry name" value="Periplasmic binding protein-like II"/>
    <property type="match status" value="1"/>
</dbReference>
<dbReference type="InterPro" id="IPR005119">
    <property type="entry name" value="LysR_subst-bd"/>
</dbReference>
<comment type="caution">
    <text evidence="6">The sequence shown here is derived from an EMBL/GenBank/DDBJ whole genome shotgun (WGS) entry which is preliminary data.</text>
</comment>
<dbReference type="AlphaFoldDB" id="A0A6L5GRY1"/>